<dbReference type="SUPFAM" id="SSF52788">
    <property type="entry name" value="Phosphotyrosine protein phosphatases I"/>
    <property type="match status" value="1"/>
</dbReference>
<feature type="domain" description="Phosphotyrosine protein phosphatase I" evidence="2">
    <location>
        <begin position="2"/>
        <end position="136"/>
    </location>
</feature>
<dbReference type="CDD" id="cd16345">
    <property type="entry name" value="LMWP_ArsC"/>
    <property type="match status" value="1"/>
</dbReference>
<evidence type="ECO:0000256" key="1">
    <source>
        <dbReference type="ARBA" id="ARBA00022849"/>
    </source>
</evidence>
<evidence type="ECO:0000259" key="2">
    <source>
        <dbReference type="SMART" id="SM00226"/>
    </source>
</evidence>
<keyword evidence="1" id="KW-0059">Arsenical resistance</keyword>
<protein>
    <submittedName>
        <fullName evidence="3">Protein tyrosine phosphatase</fullName>
    </submittedName>
</protein>
<dbReference type="AlphaFoldDB" id="A0A1C3EHM0"/>
<comment type="caution">
    <text evidence="3">The sequence shown here is derived from an EMBL/GenBank/DDBJ whole genome shotgun (WGS) entry which is preliminary data.</text>
</comment>
<reference evidence="3 4" key="1">
    <citation type="submission" date="2016-05" db="EMBL/GenBank/DDBJ databases">
        <title>Genomic and physiological characterization of Planctopirus sp. isolated from fresh water lake.</title>
        <authorList>
            <person name="Subhash Y."/>
            <person name="Ramana C."/>
        </authorList>
    </citation>
    <scope>NUCLEOTIDE SEQUENCE [LARGE SCALE GENOMIC DNA]</scope>
    <source>
        <strain evidence="3 4">JC280</strain>
    </source>
</reference>
<evidence type="ECO:0000313" key="4">
    <source>
        <dbReference type="Proteomes" id="UP000094828"/>
    </source>
</evidence>
<dbReference type="Proteomes" id="UP000094828">
    <property type="component" value="Unassembled WGS sequence"/>
</dbReference>
<organism evidence="3 4">
    <name type="scientific">Planctopirus hydrillae</name>
    <dbReference type="NCBI Taxonomy" id="1841610"/>
    <lineage>
        <taxon>Bacteria</taxon>
        <taxon>Pseudomonadati</taxon>
        <taxon>Planctomycetota</taxon>
        <taxon>Planctomycetia</taxon>
        <taxon>Planctomycetales</taxon>
        <taxon>Planctomycetaceae</taxon>
        <taxon>Planctopirus</taxon>
    </lineage>
</organism>
<dbReference type="PANTHER" id="PTHR43428">
    <property type="entry name" value="ARSENATE REDUCTASE"/>
    <property type="match status" value="1"/>
</dbReference>
<name>A0A1C3EHM0_9PLAN</name>
<proteinExistence type="predicted"/>
<dbReference type="GO" id="GO:0046685">
    <property type="term" value="P:response to arsenic-containing substance"/>
    <property type="evidence" value="ECO:0007669"/>
    <property type="project" value="UniProtKB-KW"/>
</dbReference>
<sequence length="138" mass="15312">MKRVLILCTGNSCRSQMAEGLWNSLGQPTWEAVSAGSRPAGYVHPLAVRAMGELGIDISNLMSKSVAPYQNENFDLVVTVCDNAKEDCPVFPGAKLTLHWPFEDPAHAKGNDEEKMVMFRRVRDEIRDTISGYLANRT</sequence>
<dbReference type="Pfam" id="PF01451">
    <property type="entry name" value="LMWPc"/>
    <property type="match status" value="1"/>
</dbReference>
<accession>A0A1C3EHM0</accession>
<dbReference type="InterPro" id="IPR023485">
    <property type="entry name" value="Ptyr_pPase"/>
</dbReference>
<dbReference type="OrthoDB" id="9784339at2"/>
<dbReference type="RefSeq" id="WP_068847240.1">
    <property type="nucleotide sequence ID" value="NZ_LYDR01000063.1"/>
</dbReference>
<dbReference type="PANTHER" id="PTHR43428:SF1">
    <property type="entry name" value="ARSENATE REDUCTASE"/>
    <property type="match status" value="1"/>
</dbReference>
<dbReference type="EMBL" id="LYDR01000063">
    <property type="protein sequence ID" value="ODA32728.1"/>
    <property type="molecule type" value="Genomic_DNA"/>
</dbReference>
<keyword evidence="4" id="KW-1185">Reference proteome</keyword>
<dbReference type="InterPro" id="IPR036196">
    <property type="entry name" value="Ptyr_pPase_sf"/>
</dbReference>
<gene>
    <name evidence="3" type="ORF">A6X21_20530</name>
</gene>
<evidence type="ECO:0000313" key="3">
    <source>
        <dbReference type="EMBL" id="ODA32728.1"/>
    </source>
</evidence>
<dbReference type="STRING" id="1841610.A6X21_20530"/>
<dbReference type="Gene3D" id="3.40.50.2300">
    <property type="match status" value="1"/>
</dbReference>
<dbReference type="SMART" id="SM00226">
    <property type="entry name" value="LMWPc"/>
    <property type="match status" value="1"/>
</dbReference>